<evidence type="ECO:0000313" key="1">
    <source>
        <dbReference type="EMBL" id="GGA06477.1"/>
    </source>
</evidence>
<dbReference type="EMBL" id="BMHE01000050">
    <property type="protein sequence ID" value="GGA06477.1"/>
    <property type="molecule type" value="Genomic_DNA"/>
</dbReference>
<gene>
    <name evidence="1" type="ORF">GCM10008018_60430</name>
</gene>
<sequence length="301" mass="33885">MSNYEVINTETGEVVTDQFSVARRRRLTDTQKVSARSANILSQLIVDNGGFVFALFKSEALTELGSLNNADMARLLYLGTFVGWENGKLRSDNGKDVYTKRDLPKLLGISRNKAHALYEKLTESDTLHTDDDGALYINTAYFYRGDNVEGLLASDEEDIRYTRIFKATVRFLYEDYGKARTASRLGVLYRILPYVNFAFNVICWNPRETESVDKLSAITVEALAEMLGYSKKQELTNTIDLMKTRNGDNLFCYFGSSSKTQGLIVNPYTIYAGNAKTLRLAEDLFKIARNMKPQKRGSGAA</sequence>
<protein>
    <submittedName>
        <fullName evidence="1">Uncharacterized protein</fullName>
    </submittedName>
</protein>
<accession>A0ABQ1FC94</accession>
<keyword evidence="2" id="KW-1185">Reference proteome</keyword>
<organism evidence="1 2">
    <name type="scientific">Paenibacillus marchantiophytorum</name>
    <dbReference type="NCBI Taxonomy" id="1619310"/>
    <lineage>
        <taxon>Bacteria</taxon>
        <taxon>Bacillati</taxon>
        <taxon>Bacillota</taxon>
        <taxon>Bacilli</taxon>
        <taxon>Bacillales</taxon>
        <taxon>Paenibacillaceae</taxon>
        <taxon>Paenibacillus</taxon>
    </lineage>
</organism>
<reference evidence="2" key="1">
    <citation type="journal article" date="2019" name="Int. J. Syst. Evol. Microbiol.">
        <title>The Global Catalogue of Microorganisms (GCM) 10K type strain sequencing project: providing services to taxonomists for standard genome sequencing and annotation.</title>
        <authorList>
            <consortium name="The Broad Institute Genomics Platform"/>
            <consortium name="The Broad Institute Genome Sequencing Center for Infectious Disease"/>
            <person name="Wu L."/>
            <person name="Ma J."/>
        </authorList>
    </citation>
    <scope>NUCLEOTIDE SEQUENCE [LARGE SCALE GENOMIC DNA]</scope>
    <source>
        <strain evidence="2">CGMCC 1.15043</strain>
    </source>
</reference>
<dbReference type="RefSeq" id="WP_189018947.1">
    <property type="nucleotide sequence ID" value="NZ_BMHE01000050.1"/>
</dbReference>
<evidence type="ECO:0000313" key="2">
    <source>
        <dbReference type="Proteomes" id="UP000615455"/>
    </source>
</evidence>
<name>A0ABQ1FC94_9BACL</name>
<comment type="caution">
    <text evidence="1">The sequence shown here is derived from an EMBL/GenBank/DDBJ whole genome shotgun (WGS) entry which is preliminary data.</text>
</comment>
<dbReference type="Proteomes" id="UP000615455">
    <property type="component" value="Unassembled WGS sequence"/>
</dbReference>
<proteinExistence type="predicted"/>